<sequence>MAGFITKLFEKTLYKDFSDYLKNHEDEIINIEIIGNGTVILKDEARDSALSEIDHEKIERALKNSKRKIKRYNDRFSGTTAGSNA</sequence>
<dbReference type="Proteomes" id="UP001229025">
    <property type="component" value="Unassembled WGS sequence"/>
</dbReference>
<dbReference type="RefSeq" id="WP_284727593.1">
    <property type="nucleotide sequence ID" value="NZ_JASCSA010000024.1"/>
</dbReference>
<organism evidence="1 2">
    <name type="scientific">Cobetia amphilecti</name>
    <dbReference type="NCBI Taxonomy" id="1055104"/>
    <lineage>
        <taxon>Bacteria</taxon>
        <taxon>Pseudomonadati</taxon>
        <taxon>Pseudomonadota</taxon>
        <taxon>Gammaproteobacteria</taxon>
        <taxon>Oceanospirillales</taxon>
        <taxon>Halomonadaceae</taxon>
        <taxon>Cobetia</taxon>
    </lineage>
</organism>
<name>A0ABT6UX27_9GAMM</name>
<evidence type="ECO:0000313" key="2">
    <source>
        <dbReference type="Proteomes" id="UP001229025"/>
    </source>
</evidence>
<accession>A0ABT6UX27</accession>
<keyword evidence="2" id="KW-1185">Reference proteome</keyword>
<reference evidence="1 2" key="1">
    <citation type="submission" date="2023-04" db="EMBL/GenBank/DDBJ databases">
        <authorList>
            <person name="Otstavnykh N."/>
            <person name="Seitkalieva A."/>
            <person name="Bystritskaya E."/>
        </authorList>
    </citation>
    <scope>NUCLEOTIDE SEQUENCE [LARGE SCALE GENOMIC DNA]</scope>
    <source>
        <strain evidence="1 2">NRIC 0815</strain>
    </source>
</reference>
<protein>
    <submittedName>
        <fullName evidence="1">Uncharacterized protein</fullName>
    </submittedName>
</protein>
<dbReference type="EMBL" id="JASCSA010000024">
    <property type="protein sequence ID" value="MDI5886052.1"/>
    <property type="molecule type" value="Genomic_DNA"/>
</dbReference>
<gene>
    <name evidence="1" type="ORF">QLT01_17045</name>
</gene>
<proteinExistence type="predicted"/>
<evidence type="ECO:0000313" key="1">
    <source>
        <dbReference type="EMBL" id="MDI5886052.1"/>
    </source>
</evidence>
<reference evidence="2" key="2">
    <citation type="submission" date="2023-07" db="EMBL/GenBank/DDBJ databases">
        <title>Genome-based characterization of strain KMM 296 and proposal for reclassification of Cobetia litoralis and Cobetia pacifica, and emended description of the species Cobetia amphilecti and Cobetia marina.</title>
        <authorList>
            <person name="Balabanova L."/>
            <person name="Nedashkovskaya O."/>
        </authorList>
    </citation>
    <scope>NUCLEOTIDE SEQUENCE [LARGE SCALE GENOMIC DNA]</scope>
    <source>
        <strain evidence="2">NRIC 0815</strain>
    </source>
</reference>
<comment type="caution">
    <text evidence="1">The sequence shown here is derived from an EMBL/GenBank/DDBJ whole genome shotgun (WGS) entry which is preliminary data.</text>
</comment>